<evidence type="ECO:0000256" key="5">
    <source>
        <dbReference type="ARBA" id="ARBA00022786"/>
    </source>
</evidence>
<dbReference type="PANTHER" id="PTHR13312:SF0">
    <property type="entry name" value="UBIQUITIN THIOESTERASE OTU1"/>
    <property type="match status" value="1"/>
</dbReference>
<keyword evidence="3" id="KW-0479">Metal-binding</keyword>
<dbReference type="Gene3D" id="3.10.20.90">
    <property type="entry name" value="Phosphatidylinositol 3-kinase Catalytic Subunit, Chain A, domain 1"/>
    <property type="match status" value="2"/>
</dbReference>
<comment type="catalytic activity">
    <reaction evidence="1 9">
        <text>Thiol-dependent hydrolysis of ester, thioester, amide, peptide and isopeptide bonds formed by the C-terminal Gly of ubiquitin (a 76-residue protein attached to proteins as an intracellular targeting signal).</text>
        <dbReference type="EC" id="3.4.19.12"/>
    </reaction>
</comment>
<dbReference type="InterPro" id="IPR057766">
    <property type="entry name" value="Znf-C2H2_OTU1-like_C"/>
</dbReference>
<feature type="compositionally biased region" description="Low complexity" evidence="10">
    <location>
        <begin position="154"/>
        <end position="169"/>
    </location>
</feature>
<keyword evidence="9" id="KW-0963">Cytoplasm</keyword>
<keyword evidence="6 9" id="KW-0378">Hydrolase</keyword>
<comment type="subcellular location">
    <subcellularLocation>
        <location evidence="9">Cytoplasm</location>
    </subcellularLocation>
</comment>
<dbReference type="InterPro" id="IPR038765">
    <property type="entry name" value="Papain-like_cys_pep_sf"/>
</dbReference>
<dbReference type="GO" id="GO:0036503">
    <property type="term" value="P:ERAD pathway"/>
    <property type="evidence" value="ECO:0007669"/>
    <property type="project" value="TreeGrafter"/>
</dbReference>
<keyword evidence="5 9" id="KW-0833">Ubl conjugation pathway</keyword>
<comment type="function">
    <text evidence="9">Hydrolase that can remove conjugated ubiquitin from proteins and may therefore play an important regulatory role at the level of protein turnover by preventing degradation.</text>
</comment>
<dbReference type="SUPFAM" id="SSF54001">
    <property type="entry name" value="Cysteine proteinases"/>
    <property type="match status" value="1"/>
</dbReference>
<reference evidence="12 13" key="1">
    <citation type="submission" date="2016-11" db="EMBL/GenBank/DDBJ databases">
        <authorList>
            <person name="Jaros S."/>
            <person name="Januszkiewicz K."/>
            <person name="Wedrychowicz H."/>
        </authorList>
    </citation>
    <scope>NUCLEOTIDE SEQUENCE [LARGE SCALE GENOMIC DNA]</scope>
</reference>
<organism evidence="12 13">
    <name type="scientific">Microbotryum silenes-dioicae</name>
    <dbReference type="NCBI Taxonomy" id="796604"/>
    <lineage>
        <taxon>Eukaryota</taxon>
        <taxon>Fungi</taxon>
        <taxon>Dikarya</taxon>
        <taxon>Basidiomycota</taxon>
        <taxon>Pucciniomycotina</taxon>
        <taxon>Microbotryomycetes</taxon>
        <taxon>Microbotryales</taxon>
        <taxon>Microbotryaceae</taxon>
        <taxon>Microbotryum</taxon>
    </lineage>
</organism>
<dbReference type="InterPro" id="IPR013087">
    <property type="entry name" value="Znf_C2H2_type"/>
</dbReference>
<feature type="compositionally biased region" description="Polar residues" evidence="10">
    <location>
        <begin position="142"/>
        <end position="153"/>
    </location>
</feature>
<feature type="region of interest" description="Disordered" evidence="10">
    <location>
        <begin position="142"/>
        <end position="169"/>
    </location>
</feature>
<dbReference type="EC" id="3.4.19.12" evidence="9"/>
<dbReference type="Gene3D" id="3.90.70.80">
    <property type="match status" value="1"/>
</dbReference>
<protein>
    <recommendedName>
        <fullName evidence="9">Ubiquitin thioesterase OTU</fullName>
        <ecNumber evidence="9">3.4.19.12</ecNumber>
    </recommendedName>
</protein>
<evidence type="ECO:0000256" key="4">
    <source>
        <dbReference type="ARBA" id="ARBA00022771"/>
    </source>
</evidence>
<dbReference type="InterPro" id="IPR003323">
    <property type="entry name" value="OTU_dom"/>
</dbReference>
<dbReference type="Pfam" id="PF24560">
    <property type="entry name" value="zf-C2H2_OTU1_C"/>
    <property type="match status" value="1"/>
</dbReference>
<evidence type="ECO:0000259" key="11">
    <source>
        <dbReference type="PROSITE" id="PS50802"/>
    </source>
</evidence>
<proteinExistence type="predicted"/>
<dbReference type="STRING" id="796604.A0A2X0MN79"/>
<gene>
    <name evidence="12" type="primary">BQ5605_C022g09440</name>
    <name evidence="12" type="ORF">BQ5605_C022G09440</name>
</gene>
<keyword evidence="13" id="KW-1185">Reference proteome</keyword>
<dbReference type="GO" id="GO:0016579">
    <property type="term" value="P:protein deubiquitination"/>
    <property type="evidence" value="ECO:0007669"/>
    <property type="project" value="TreeGrafter"/>
</dbReference>
<evidence type="ECO:0000256" key="6">
    <source>
        <dbReference type="ARBA" id="ARBA00022801"/>
    </source>
</evidence>
<dbReference type="GO" id="GO:0030968">
    <property type="term" value="P:endoplasmic reticulum unfolded protein response"/>
    <property type="evidence" value="ECO:0007669"/>
    <property type="project" value="TreeGrafter"/>
</dbReference>
<feature type="region of interest" description="Disordered" evidence="10">
    <location>
        <begin position="111"/>
        <end position="130"/>
    </location>
</feature>
<feature type="region of interest" description="Disordered" evidence="10">
    <location>
        <begin position="76"/>
        <end position="98"/>
    </location>
</feature>
<evidence type="ECO:0000256" key="10">
    <source>
        <dbReference type="SAM" id="MobiDB-lite"/>
    </source>
</evidence>
<dbReference type="PROSITE" id="PS00028">
    <property type="entry name" value="ZINC_FINGER_C2H2_1"/>
    <property type="match status" value="1"/>
</dbReference>
<dbReference type="AlphaFoldDB" id="A0A2X0MN79"/>
<keyword evidence="7 9" id="KW-0788">Thiol protease</keyword>
<dbReference type="Pfam" id="PF21403">
    <property type="entry name" value="OTU1_UBXL"/>
    <property type="match status" value="1"/>
</dbReference>
<evidence type="ECO:0000256" key="8">
    <source>
        <dbReference type="ARBA" id="ARBA00022833"/>
    </source>
</evidence>
<dbReference type="PROSITE" id="PS50802">
    <property type="entry name" value="OTU"/>
    <property type="match status" value="1"/>
</dbReference>
<keyword evidence="8" id="KW-0862">Zinc</keyword>
<dbReference type="InterPro" id="IPR048857">
    <property type="entry name" value="OTU1_Ubl"/>
</dbReference>
<evidence type="ECO:0000256" key="2">
    <source>
        <dbReference type="ARBA" id="ARBA00022670"/>
    </source>
</evidence>
<dbReference type="GO" id="GO:0005634">
    <property type="term" value="C:nucleus"/>
    <property type="evidence" value="ECO:0007669"/>
    <property type="project" value="TreeGrafter"/>
</dbReference>
<dbReference type="CDD" id="cd22745">
    <property type="entry name" value="OTU_OTU1"/>
    <property type="match status" value="1"/>
</dbReference>
<evidence type="ECO:0000256" key="3">
    <source>
        <dbReference type="ARBA" id="ARBA00022723"/>
    </source>
</evidence>
<dbReference type="GO" id="GO:0004843">
    <property type="term" value="F:cysteine-type deubiquitinase activity"/>
    <property type="evidence" value="ECO:0007669"/>
    <property type="project" value="UniProtKB-UniRule"/>
</dbReference>
<sequence length="403" mass="42714">MTTIALRIRGPNGAHSVSVPAEASLEHLMQKVTETTSIPLHQQECKSSLSSYAFGSGWTPGLRSDSAPERIANLNGVRTGFPPKPIPTSSPSTTTLSQLGLRSGESIQVTANTSAAETASPGSAASTSVGNTSTHLDAIASSSTSPLATNHRVSPTAASTSASTLAKPTSSAGAGRYVQVDGGYLCLRTVPDDNSCLFRAVGLLLAPEKVDLRQLVAEVIRNNPETWSEAVLGQPQESYINTILKPNSWGGAIELAIFASYFNTAIASIDVKTGRVDEFGEGEGYENAAVLVYSGIRPFFRGGPDYDAVTFSYAEPSSADVYPFPNLDFDTRLFSRTSEYDQASLMLIAAQELVTALRKTHQFTDAATFTLKCEQCGKAIVGEKEARAHASETGHVKFGEYDG</sequence>
<keyword evidence="2" id="KW-0645">Protease</keyword>
<evidence type="ECO:0000256" key="1">
    <source>
        <dbReference type="ARBA" id="ARBA00000707"/>
    </source>
</evidence>
<evidence type="ECO:0000256" key="9">
    <source>
        <dbReference type="RuleBase" id="RU367104"/>
    </source>
</evidence>
<evidence type="ECO:0000313" key="12">
    <source>
        <dbReference type="EMBL" id="SGZ22167.1"/>
    </source>
</evidence>
<dbReference type="PANTHER" id="PTHR13312">
    <property type="entry name" value="HIV-INDUCED PROTEIN-7-LIKE PROTEASE"/>
    <property type="match status" value="1"/>
</dbReference>
<feature type="domain" description="OTU" evidence="11">
    <location>
        <begin position="185"/>
        <end position="312"/>
    </location>
</feature>
<name>A0A2X0MN79_9BASI</name>
<accession>A0A2X0MN79</accession>
<evidence type="ECO:0000313" key="13">
    <source>
        <dbReference type="Proteomes" id="UP000249464"/>
    </source>
</evidence>
<dbReference type="EMBL" id="FQNC01000084">
    <property type="protein sequence ID" value="SGZ22167.1"/>
    <property type="molecule type" value="Genomic_DNA"/>
</dbReference>
<dbReference type="GO" id="GO:0005829">
    <property type="term" value="C:cytosol"/>
    <property type="evidence" value="ECO:0007669"/>
    <property type="project" value="TreeGrafter"/>
</dbReference>
<keyword evidence="4" id="KW-0863">Zinc-finger</keyword>
<dbReference type="Pfam" id="PF02338">
    <property type="entry name" value="OTU"/>
    <property type="match status" value="1"/>
</dbReference>
<dbReference type="Proteomes" id="UP000249464">
    <property type="component" value="Unassembled WGS sequence"/>
</dbReference>
<evidence type="ECO:0000256" key="7">
    <source>
        <dbReference type="ARBA" id="ARBA00022807"/>
    </source>
</evidence>